<feature type="region of interest" description="Disordered" evidence="1">
    <location>
        <begin position="410"/>
        <end position="452"/>
    </location>
</feature>
<keyword evidence="3" id="KW-1185">Reference proteome</keyword>
<accession>A0AAJ0D6K6</accession>
<dbReference type="AlphaFoldDB" id="A0AAJ0D6K6"/>
<feature type="compositionally biased region" description="Low complexity" evidence="1">
    <location>
        <begin position="416"/>
        <end position="427"/>
    </location>
</feature>
<evidence type="ECO:0000313" key="2">
    <source>
        <dbReference type="EMBL" id="KAK3047527.1"/>
    </source>
</evidence>
<protein>
    <submittedName>
        <fullName evidence="2">Uncharacterized protein</fullName>
    </submittedName>
</protein>
<dbReference type="EMBL" id="JAWDJX010000060">
    <property type="protein sequence ID" value="KAK3047527.1"/>
    <property type="molecule type" value="Genomic_DNA"/>
</dbReference>
<feature type="region of interest" description="Disordered" evidence="1">
    <location>
        <begin position="299"/>
        <end position="319"/>
    </location>
</feature>
<feature type="compositionally biased region" description="Low complexity" evidence="1">
    <location>
        <begin position="137"/>
        <end position="149"/>
    </location>
</feature>
<name>A0AAJ0D6K6_9PEZI</name>
<feature type="region of interest" description="Disordered" evidence="1">
    <location>
        <begin position="359"/>
        <end position="391"/>
    </location>
</feature>
<feature type="compositionally biased region" description="Low complexity" evidence="1">
    <location>
        <begin position="68"/>
        <end position="82"/>
    </location>
</feature>
<sequence length="648" mass="67038">MALAASQAANLAKIKALSARLTGRDSGPSPVFAAASPTTASSSFAVPARTQENHAQAAMFRPSPQAPTPAATSYSATASQTSRMTTQNNNYSLHSTSSLAPSSLRGSSVSGSSVTDSPPVKTQSDGPSLLGSADQLAAARAFSSTATSAGNKSRPGRERLVSHGPSATSSRPSASRAFALPPMLHNNPPPISRSTPYAYTAMRSQAGPSSPSSTSTLPSSRPTATPAPTTLTTPARPSVPTSTAATSPPSSSAVKPTSTKPARVKTTTAPQSSQSTYVQPTVEDDGVQEITQGMKKVQVSTDGNNGVSAPQPTSSTPTVTTTQATSNIIAPQPTASTPTAKTAAARRFADITNTLRDNAREAQRPAKGLSFANPAAPEAAESTNSVNGDMSAASHAPALKAQLASIGSKSTGFFGTPAPSTTTAPATQDLQTETQQPRADKGKGRETAMPAEPTINGHVTSMNHDKPAAAMPSGDASGTYDSGTSSSNNIFGIDASEKDRIIKLLRDQLSTKQAQETSLRATVVELRKTILAMKEAEERRKYLGTNSAHVPFNITVVIRESKLPCHALKVLHTNSTLLALGTLGDVQVSRAMTVAALINCVKVKMGLKLVRSMRPRIEVNGEEVGHMMTLGELGVLDGTANVRFVYDA</sequence>
<evidence type="ECO:0000313" key="3">
    <source>
        <dbReference type="Proteomes" id="UP001271007"/>
    </source>
</evidence>
<gene>
    <name evidence="2" type="ORF">LTR09_011031</name>
</gene>
<feature type="compositionally biased region" description="Polar residues" evidence="1">
    <location>
        <begin position="265"/>
        <end position="279"/>
    </location>
</feature>
<feature type="compositionally biased region" description="Low complexity" evidence="1">
    <location>
        <begin position="92"/>
        <end position="120"/>
    </location>
</feature>
<organism evidence="2 3">
    <name type="scientific">Extremus antarcticus</name>
    <dbReference type="NCBI Taxonomy" id="702011"/>
    <lineage>
        <taxon>Eukaryota</taxon>
        <taxon>Fungi</taxon>
        <taxon>Dikarya</taxon>
        <taxon>Ascomycota</taxon>
        <taxon>Pezizomycotina</taxon>
        <taxon>Dothideomycetes</taxon>
        <taxon>Dothideomycetidae</taxon>
        <taxon>Mycosphaerellales</taxon>
        <taxon>Extremaceae</taxon>
        <taxon>Extremus</taxon>
    </lineage>
</organism>
<proteinExistence type="predicted"/>
<evidence type="ECO:0000256" key="1">
    <source>
        <dbReference type="SAM" id="MobiDB-lite"/>
    </source>
</evidence>
<feature type="compositionally biased region" description="Low complexity" evidence="1">
    <location>
        <begin position="307"/>
        <end position="319"/>
    </location>
</feature>
<feature type="region of interest" description="Disordered" evidence="1">
    <location>
        <begin position="202"/>
        <end position="281"/>
    </location>
</feature>
<feature type="region of interest" description="Disordered" evidence="1">
    <location>
        <begin position="20"/>
        <end position="174"/>
    </location>
</feature>
<feature type="compositionally biased region" description="Low complexity" evidence="1">
    <location>
        <begin position="28"/>
        <end position="48"/>
    </location>
</feature>
<reference evidence="2" key="1">
    <citation type="submission" date="2023-04" db="EMBL/GenBank/DDBJ databases">
        <title>Black Yeasts Isolated from many extreme environments.</title>
        <authorList>
            <person name="Coleine C."/>
            <person name="Stajich J.E."/>
            <person name="Selbmann L."/>
        </authorList>
    </citation>
    <scope>NUCLEOTIDE SEQUENCE</scope>
    <source>
        <strain evidence="2">CCFEE 5312</strain>
    </source>
</reference>
<comment type="caution">
    <text evidence="2">The sequence shown here is derived from an EMBL/GenBank/DDBJ whole genome shotgun (WGS) entry which is preliminary data.</text>
</comment>
<dbReference type="Proteomes" id="UP001271007">
    <property type="component" value="Unassembled WGS sequence"/>
</dbReference>
<feature type="compositionally biased region" description="Polar residues" evidence="1">
    <location>
        <begin position="428"/>
        <end position="437"/>
    </location>
</feature>
<feature type="compositionally biased region" description="Low complexity" evidence="1">
    <location>
        <begin position="165"/>
        <end position="174"/>
    </location>
</feature>
<feature type="compositionally biased region" description="Low complexity" evidence="1">
    <location>
        <begin position="208"/>
        <end position="261"/>
    </location>
</feature>